<gene>
    <name evidence="2" type="ORF">OGATHE_001725</name>
</gene>
<proteinExistence type="predicted"/>
<reference evidence="2" key="2">
    <citation type="submission" date="2021-01" db="EMBL/GenBank/DDBJ databases">
        <authorList>
            <person name="Schikora-Tamarit M.A."/>
        </authorList>
    </citation>
    <scope>NUCLEOTIDE SEQUENCE</scope>
    <source>
        <strain evidence="2">NCAIM Y.01608</strain>
    </source>
</reference>
<reference evidence="2" key="1">
    <citation type="journal article" date="2021" name="Open Biol.">
        <title>Shared evolutionary footprints suggest mitochondrial oxidative damage underlies multiple complex I losses in fungi.</title>
        <authorList>
            <person name="Schikora-Tamarit M.A."/>
            <person name="Marcet-Houben M."/>
            <person name="Nosek J."/>
            <person name="Gabaldon T."/>
        </authorList>
    </citation>
    <scope>NUCLEOTIDE SEQUENCE</scope>
    <source>
        <strain evidence="2">NCAIM Y.01608</strain>
    </source>
</reference>
<feature type="signal peptide" evidence="1">
    <location>
        <begin position="1"/>
        <end position="17"/>
    </location>
</feature>
<evidence type="ECO:0008006" key="4">
    <source>
        <dbReference type="Google" id="ProtNLM"/>
    </source>
</evidence>
<name>A0A9P8PPM7_9ASCO</name>
<keyword evidence="1" id="KW-0732">Signal</keyword>
<accession>A0A9P8PPM7</accession>
<protein>
    <recommendedName>
        <fullName evidence="4">Secreted protein</fullName>
    </recommendedName>
</protein>
<feature type="chain" id="PRO_5040150686" description="Secreted protein" evidence="1">
    <location>
        <begin position="18"/>
        <end position="84"/>
    </location>
</feature>
<keyword evidence="3" id="KW-1185">Reference proteome</keyword>
<organism evidence="2 3">
    <name type="scientific">Ogataea polymorpha</name>
    <dbReference type="NCBI Taxonomy" id="460523"/>
    <lineage>
        <taxon>Eukaryota</taxon>
        <taxon>Fungi</taxon>
        <taxon>Dikarya</taxon>
        <taxon>Ascomycota</taxon>
        <taxon>Saccharomycotina</taxon>
        <taxon>Pichiomycetes</taxon>
        <taxon>Pichiales</taxon>
        <taxon>Pichiaceae</taxon>
        <taxon>Ogataea</taxon>
    </lineage>
</organism>
<evidence type="ECO:0000256" key="1">
    <source>
        <dbReference type="SAM" id="SignalP"/>
    </source>
</evidence>
<dbReference type="AlphaFoldDB" id="A0A9P8PPM7"/>
<comment type="caution">
    <text evidence="2">The sequence shown here is derived from an EMBL/GenBank/DDBJ whole genome shotgun (WGS) entry which is preliminary data.</text>
</comment>
<sequence>MVTVAMFTLCLFASSSTLESSNLSWSVIWVNPKKPAEKGVLERGVVLNILSNGLANTPPASGENGISPTPVFLQYAISSSSSSL</sequence>
<evidence type="ECO:0000313" key="3">
    <source>
        <dbReference type="Proteomes" id="UP000788993"/>
    </source>
</evidence>
<dbReference type="EMBL" id="JAEUBD010000382">
    <property type="protein sequence ID" value="KAH3675385.1"/>
    <property type="molecule type" value="Genomic_DNA"/>
</dbReference>
<evidence type="ECO:0000313" key="2">
    <source>
        <dbReference type="EMBL" id="KAH3675385.1"/>
    </source>
</evidence>
<dbReference type="Proteomes" id="UP000788993">
    <property type="component" value="Unassembled WGS sequence"/>
</dbReference>